<comment type="caution">
    <text evidence="1">The sequence shown here is derived from an EMBL/GenBank/DDBJ whole genome shotgun (WGS) entry which is preliminary data.</text>
</comment>
<dbReference type="RefSeq" id="XP_064725976.1">
    <property type="nucleotide sequence ID" value="XM_064878408.1"/>
</dbReference>
<name>A0ABR0RB80_9EURO</name>
<protein>
    <recommendedName>
        <fullName evidence="3">F-box domain-containing protein</fullName>
    </recommendedName>
</protein>
<dbReference type="Proteomes" id="UP001334248">
    <property type="component" value="Unassembled WGS sequence"/>
</dbReference>
<proteinExistence type="predicted"/>
<reference evidence="1 2" key="1">
    <citation type="journal article" date="2023" name="Res Sq">
        <title>Genomic and morphological characterization of Knufia obscura isolated from the Mars 2020 spacecraft assembly facility.</title>
        <authorList>
            <person name="Chander A.M."/>
            <person name="Teixeira M.M."/>
            <person name="Singh N.K."/>
            <person name="Williams M.P."/>
            <person name="Parker C.W."/>
            <person name="Leo P."/>
            <person name="Stajich J.E."/>
            <person name="Torok T."/>
            <person name="Tighe S."/>
            <person name="Mason C.E."/>
            <person name="Venkateswaran K."/>
        </authorList>
    </citation>
    <scope>NUCLEOTIDE SEQUENCE [LARGE SCALE GENOMIC DNA]</scope>
    <source>
        <strain evidence="1 2">CCFEE 5817</strain>
    </source>
</reference>
<accession>A0ABR0RB80</accession>
<dbReference type="EMBL" id="JAVHJV010000015">
    <property type="protein sequence ID" value="KAK5937886.1"/>
    <property type="molecule type" value="Genomic_DNA"/>
</dbReference>
<sequence length="380" mass="43312">MNPPQVAPISKVPTEVMLMILARVPYDDRSHKILRSINQYFDDIFRNNPKALSSEIARQQFLHFYQIRQTIVPGAFDGQILGLLWQRAQHLQPWVDLLSSTGPRHVITIGVLLIDVICSLRLNYHRGNTHRATASAFGVSKLVRRALPPQALLLIRYVCMLTDVALIGELEVDLEGELTHFVLDGNEREANRFCRYLLFESRFLGMVTTPAGFPTAAPRREEFYQSLCAAAISLRHRLESPNLNQYHYRAGLLSHLAFDKAVQHILPLPSPPTTSTAAAAKAEAMPSNFDHERDSTKRKLATLFKNHCRRNRLLRRQWQDERKADLLLRDINIPDIVTAIKKEYAEIDALVAADQILLAAEEEMKLIGLDEWPKVPYLDQ</sequence>
<evidence type="ECO:0008006" key="3">
    <source>
        <dbReference type="Google" id="ProtNLM"/>
    </source>
</evidence>
<keyword evidence="2" id="KW-1185">Reference proteome</keyword>
<evidence type="ECO:0000313" key="2">
    <source>
        <dbReference type="Proteomes" id="UP001334248"/>
    </source>
</evidence>
<organism evidence="1 2">
    <name type="scientific">Knufia obscura</name>
    <dbReference type="NCBI Taxonomy" id="1635080"/>
    <lineage>
        <taxon>Eukaryota</taxon>
        <taxon>Fungi</taxon>
        <taxon>Dikarya</taxon>
        <taxon>Ascomycota</taxon>
        <taxon>Pezizomycotina</taxon>
        <taxon>Eurotiomycetes</taxon>
        <taxon>Chaetothyriomycetidae</taxon>
        <taxon>Chaetothyriales</taxon>
        <taxon>Trichomeriaceae</taxon>
        <taxon>Knufia</taxon>
    </lineage>
</organism>
<dbReference type="GeneID" id="90003464"/>
<gene>
    <name evidence="1" type="ORF">PMZ80_010015</name>
</gene>
<evidence type="ECO:0000313" key="1">
    <source>
        <dbReference type="EMBL" id="KAK5937886.1"/>
    </source>
</evidence>